<dbReference type="EMBL" id="JAFNJU010000013">
    <property type="protein sequence ID" value="MBO1266174.1"/>
    <property type="molecule type" value="Genomic_DNA"/>
</dbReference>
<sequence length="155" mass="18290">MELKAFFTEYDKKLWMGIPVFGILDMGRDVSMTTVQQIIGEQIDRNAIQTASTWMYLVDGSIPLVVFPMEMLIKKLHISKLMGLVLFLVLFYTAKYRWGAFFHSLDIHPWNYNWFTPEQYNSTTGYLFFHPDILHSWVLVIVIGRALDRMLRLKF</sequence>
<keyword evidence="1" id="KW-1133">Transmembrane helix</keyword>
<evidence type="ECO:0000256" key="1">
    <source>
        <dbReference type="SAM" id="Phobius"/>
    </source>
</evidence>
<comment type="caution">
    <text evidence="2">The sequence shown here is derived from an EMBL/GenBank/DDBJ whole genome shotgun (WGS) entry which is preliminary data.</text>
</comment>
<feature type="transmembrane region" description="Helical" evidence="1">
    <location>
        <begin position="85"/>
        <end position="105"/>
    </location>
</feature>
<organism evidence="2 3">
    <name type="scientific">Proteiniclasticum aestuarii</name>
    <dbReference type="NCBI Taxonomy" id="2817862"/>
    <lineage>
        <taxon>Bacteria</taxon>
        <taxon>Bacillati</taxon>
        <taxon>Bacillota</taxon>
        <taxon>Clostridia</taxon>
        <taxon>Eubacteriales</taxon>
        <taxon>Clostridiaceae</taxon>
        <taxon>Proteiniclasticum</taxon>
    </lineage>
</organism>
<protein>
    <submittedName>
        <fullName evidence="2">Uncharacterized protein</fullName>
    </submittedName>
</protein>
<dbReference type="RefSeq" id="WP_207600698.1">
    <property type="nucleotide sequence ID" value="NZ_JAFNJU010000013.1"/>
</dbReference>
<keyword evidence="1" id="KW-0472">Membrane</keyword>
<evidence type="ECO:0000313" key="3">
    <source>
        <dbReference type="Proteomes" id="UP000664218"/>
    </source>
</evidence>
<evidence type="ECO:0000313" key="2">
    <source>
        <dbReference type="EMBL" id="MBO1266174.1"/>
    </source>
</evidence>
<keyword evidence="1" id="KW-0812">Transmembrane</keyword>
<proteinExistence type="predicted"/>
<gene>
    <name evidence="2" type="ORF">J3A84_14145</name>
</gene>
<feature type="transmembrane region" description="Helical" evidence="1">
    <location>
        <begin position="125"/>
        <end position="147"/>
    </location>
</feature>
<accession>A0A939KI23</accession>
<name>A0A939KI23_9CLOT</name>
<keyword evidence="3" id="KW-1185">Reference proteome</keyword>
<dbReference type="AlphaFoldDB" id="A0A939KI23"/>
<dbReference type="Proteomes" id="UP000664218">
    <property type="component" value="Unassembled WGS sequence"/>
</dbReference>
<reference evidence="2" key="1">
    <citation type="submission" date="2021-03" db="EMBL/GenBank/DDBJ databases">
        <title>Proteiniclasticum marinus sp. nov., isolated from tidal flat sediment.</title>
        <authorList>
            <person name="Namirimu T."/>
            <person name="Yang J.-A."/>
            <person name="Yang S.-H."/>
            <person name="Kim Y.-J."/>
            <person name="Kwon K.K."/>
        </authorList>
    </citation>
    <scope>NUCLEOTIDE SEQUENCE</scope>
    <source>
        <strain evidence="2">SCR006</strain>
    </source>
</reference>